<sequence length="64" mass="6800">MAEKWMQGVASGIKHRGTKGVFKAAAQRAGMSTRAYAEKKKHAGGKTGRRARLALAFMSAKHGG</sequence>
<dbReference type="AlphaFoldDB" id="A0A7V8NX73"/>
<evidence type="ECO:0000313" key="2">
    <source>
        <dbReference type="Proteomes" id="UP000567293"/>
    </source>
</evidence>
<accession>A0A7V8NX73</accession>
<protein>
    <submittedName>
        <fullName evidence="1">Uncharacterized protein</fullName>
    </submittedName>
</protein>
<comment type="caution">
    <text evidence="1">The sequence shown here is derived from an EMBL/GenBank/DDBJ whole genome shotgun (WGS) entry which is preliminary data.</text>
</comment>
<gene>
    <name evidence="1" type="ORF">HRJ53_29590</name>
</gene>
<dbReference type="EMBL" id="JACDQQ010002856">
    <property type="protein sequence ID" value="MBA0089164.1"/>
    <property type="molecule type" value="Genomic_DNA"/>
</dbReference>
<organism evidence="1 2">
    <name type="scientific">Candidatus Acidiferrum panamense</name>
    <dbReference type="NCBI Taxonomy" id="2741543"/>
    <lineage>
        <taxon>Bacteria</taxon>
        <taxon>Pseudomonadati</taxon>
        <taxon>Acidobacteriota</taxon>
        <taxon>Terriglobia</taxon>
        <taxon>Candidatus Acidiferrales</taxon>
        <taxon>Candidatus Acidiferrum</taxon>
    </lineage>
</organism>
<name>A0A7V8NX73_9BACT</name>
<evidence type="ECO:0000313" key="1">
    <source>
        <dbReference type="EMBL" id="MBA0089164.1"/>
    </source>
</evidence>
<proteinExistence type="predicted"/>
<reference evidence="1" key="1">
    <citation type="submission" date="2020-06" db="EMBL/GenBank/DDBJ databases">
        <title>Legume-microbial interactions unlock mineral nutrients during tropical forest succession.</title>
        <authorList>
            <person name="Epihov D.Z."/>
        </authorList>
    </citation>
    <scope>NUCLEOTIDE SEQUENCE [LARGE SCALE GENOMIC DNA]</scope>
    <source>
        <strain evidence="1">Pan2503</strain>
    </source>
</reference>
<keyword evidence="2" id="KW-1185">Reference proteome</keyword>
<dbReference type="Proteomes" id="UP000567293">
    <property type="component" value="Unassembled WGS sequence"/>
</dbReference>